<proteinExistence type="predicted"/>
<dbReference type="InterPro" id="IPR013087">
    <property type="entry name" value="Znf_C2H2_type"/>
</dbReference>
<evidence type="ECO:0000256" key="2">
    <source>
        <dbReference type="SAM" id="MobiDB-lite"/>
    </source>
</evidence>
<evidence type="ECO:0000256" key="1">
    <source>
        <dbReference type="PROSITE-ProRule" id="PRU00042"/>
    </source>
</evidence>
<dbReference type="PANTHER" id="PTHR45730:SF108">
    <property type="entry name" value="PROTEIN LATE FLOWERING"/>
    <property type="match status" value="1"/>
</dbReference>
<evidence type="ECO:0000259" key="3">
    <source>
        <dbReference type="PROSITE" id="PS50157"/>
    </source>
</evidence>
<dbReference type="Proteomes" id="UP001341281">
    <property type="component" value="Chromosome 03"/>
</dbReference>
<dbReference type="PANTHER" id="PTHR45730">
    <property type="entry name" value="ZINC FINGER PROTEIN JAGGED"/>
    <property type="match status" value="1"/>
</dbReference>
<keyword evidence="1" id="KW-0479">Metal-binding</keyword>
<dbReference type="EMBL" id="CP144747">
    <property type="protein sequence ID" value="WVZ61914.1"/>
    <property type="molecule type" value="Genomic_DNA"/>
</dbReference>
<evidence type="ECO:0000313" key="5">
    <source>
        <dbReference type="Proteomes" id="UP001341281"/>
    </source>
</evidence>
<dbReference type="GO" id="GO:0008270">
    <property type="term" value="F:zinc ion binding"/>
    <property type="evidence" value="ECO:0007669"/>
    <property type="project" value="UniProtKB-KW"/>
</dbReference>
<dbReference type="PROSITE" id="PS50157">
    <property type="entry name" value="ZINC_FINGER_C2H2_2"/>
    <property type="match status" value="1"/>
</dbReference>
<dbReference type="GO" id="GO:0003700">
    <property type="term" value="F:DNA-binding transcription factor activity"/>
    <property type="evidence" value="ECO:0007669"/>
    <property type="project" value="InterPro"/>
</dbReference>
<accession>A0AAQ3SY07</accession>
<organism evidence="4 5">
    <name type="scientific">Paspalum notatum var. saurae</name>
    <dbReference type="NCBI Taxonomy" id="547442"/>
    <lineage>
        <taxon>Eukaryota</taxon>
        <taxon>Viridiplantae</taxon>
        <taxon>Streptophyta</taxon>
        <taxon>Embryophyta</taxon>
        <taxon>Tracheophyta</taxon>
        <taxon>Spermatophyta</taxon>
        <taxon>Magnoliopsida</taxon>
        <taxon>Liliopsida</taxon>
        <taxon>Poales</taxon>
        <taxon>Poaceae</taxon>
        <taxon>PACMAD clade</taxon>
        <taxon>Panicoideae</taxon>
        <taxon>Andropogonodae</taxon>
        <taxon>Paspaleae</taxon>
        <taxon>Paspalinae</taxon>
        <taxon>Paspalum</taxon>
    </lineage>
</organism>
<protein>
    <recommendedName>
        <fullName evidence="3">C2H2-type domain-containing protein</fullName>
    </recommendedName>
</protein>
<dbReference type="AlphaFoldDB" id="A0AAQ3SY07"/>
<sequence length="191" mass="20171">MEQQEPWSPPPSHQAAAVDLYLSLAPAGHREQLDDDVLSPTACIDGKKVRLFPCLYCNKKFLKSQALGGHQNAHKKDRAGGGWNHYIYGRPHDCATSSSSSSSATMSVPIASHGGALAADPPADIKLERQAAPVALEPACASRRDGTAADMVNWRRTSRAAAPPESADTNTGGVAASSTGDGEELDLELRL</sequence>
<reference evidence="4 5" key="1">
    <citation type="submission" date="2024-02" db="EMBL/GenBank/DDBJ databases">
        <title>High-quality chromosome-scale genome assembly of Pensacola bahiagrass (Paspalum notatum Flugge var. saurae).</title>
        <authorList>
            <person name="Vega J.M."/>
            <person name="Podio M."/>
            <person name="Orjuela J."/>
            <person name="Siena L.A."/>
            <person name="Pessino S.C."/>
            <person name="Combes M.C."/>
            <person name="Mariac C."/>
            <person name="Albertini E."/>
            <person name="Pupilli F."/>
            <person name="Ortiz J.P.A."/>
            <person name="Leblanc O."/>
        </authorList>
    </citation>
    <scope>NUCLEOTIDE SEQUENCE [LARGE SCALE GENOMIC DNA]</scope>
    <source>
        <strain evidence="4">R1</strain>
        <tissue evidence="4">Leaf</tissue>
    </source>
</reference>
<evidence type="ECO:0000313" key="4">
    <source>
        <dbReference type="EMBL" id="WVZ61914.1"/>
    </source>
</evidence>
<name>A0AAQ3SY07_PASNO</name>
<feature type="domain" description="C2H2-type" evidence="3">
    <location>
        <begin position="52"/>
        <end position="79"/>
    </location>
</feature>
<dbReference type="InterPro" id="IPR045320">
    <property type="entry name" value="JAGGED/SL1-like"/>
</dbReference>
<feature type="compositionally biased region" description="Acidic residues" evidence="2">
    <location>
        <begin position="181"/>
        <end position="191"/>
    </location>
</feature>
<keyword evidence="5" id="KW-1185">Reference proteome</keyword>
<keyword evidence="1" id="KW-0862">Zinc</keyword>
<dbReference type="PROSITE" id="PS00028">
    <property type="entry name" value="ZINC_FINGER_C2H2_1"/>
    <property type="match status" value="1"/>
</dbReference>
<feature type="compositionally biased region" description="Polar residues" evidence="2">
    <location>
        <begin position="167"/>
        <end position="179"/>
    </location>
</feature>
<gene>
    <name evidence="4" type="ORF">U9M48_011721</name>
</gene>
<feature type="region of interest" description="Disordered" evidence="2">
    <location>
        <begin position="147"/>
        <end position="191"/>
    </location>
</feature>
<dbReference type="InterPro" id="IPR036236">
    <property type="entry name" value="Znf_C2H2_sf"/>
</dbReference>
<keyword evidence="1" id="KW-0863">Zinc-finger</keyword>
<dbReference type="SUPFAM" id="SSF57667">
    <property type="entry name" value="beta-beta-alpha zinc fingers"/>
    <property type="match status" value="1"/>
</dbReference>